<keyword evidence="2" id="KW-1185">Reference proteome</keyword>
<dbReference type="EMBL" id="AWQS01000110">
    <property type="protein sequence ID" value="EWT05475.1"/>
    <property type="molecule type" value="Genomic_DNA"/>
</dbReference>
<dbReference type="Proteomes" id="UP000019494">
    <property type="component" value="Unassembled WGS sequence"/>
</dbReference>
<evidence type="ECO:0000313" key="1">
    <source>
        <dbReference type="EMBL" id="EWT05475.1"/>
    </source>
</evidence>
<organism evidence="1 2">
    <name type="scientific">Intrasporangium chromatireducens Q5-1</name>
    <dbReference type="NCBI Taxonomy" id="584657"/>
    <lineage>
        <taxon>Bacteria</taxon>
        <taxon>Bacillati</taxon>
        <taxon>Actinomycetota</taxon>
        <taxon>Actinomycetes</taxon>
        <taxon>Micrococcales</taxon>
        <taxon>Intrasporangiaceae</taxon>
        <taxon>Intrasporangium</taxon>
    </lineage>
</organism>
<protein>
    <submittedName>
        <fullName evidence="1">Uncharacterized protein</fullName>
    </submittedName>
</protein>
<sequence>MLLRRDAHVQRFLALAQLHELLAEPGVHFTQALRGCTRLGCEGLRVRVGRDYLVRSIHTSGIGESSVRGAAKQLVDYDGLRSARGECRRELSTLS</sequence>
<accession>W9GHB9</accession>
<name>W9GHB9_9MICO</name>
<gene>
    <name evidence="1" type="ORF">N864_04745</name>
</gene>
<proteinExistence type="predicted"/>
<reference evidence="2" key="1">
    <citation type="submission" date="2013-08" db="EMBL/GenBank/DDBJ databases">
        <title>Intrasporangium oryzae NRRL B-24470.</title>
        <authorList>
            <person name="Liu H."/>
            <person name="Wang G."/>
        </authorList>
    </citation>
    <scope>NUCLEOTIDE SEQUENCE [LARGE SCALE GENOMIC DNA]</scope>
    <source>
        <strain evidence="2">Q5-1</strain>
    </source>
</reference>
<dbReference type="AlphaFoldDB" id="W9GHB9"/>
<dbReference type="RefSeq" id="WP_034717506.1">
    <property type="nucleotide sequence ID" value="NZ_AWQS01000110.1"/>
</dbReference>
<comment type="caution">
    <text evidence="1">The sequence shown here is derived from an EMBL/GenBank/DDBJ whole genome shotgun (WGS) entry which is preliminary data.</text>
</comment>
<evidence type="ECO:0000313" key="2">
    <source>
        <dbReference type="Proteomes" id="UP000019494"/>
    </source>
</evidence>